<keyword evidence="2" id="KW-1185">Reference proteome</keyword>
<comment type="caution">
    <text evidence="1">The sequence shown here is derived from an EMBL/GenBank/DDBJ whole genome shotgun (WGS) entry which is preliminary data.</text>
</comment>
<dbReference type="InterPro" id="IPR032710">
    <property type="entry name" value="NTF2-like_dom_sf"/>
</dbReference>
<dbReference type="Pfam" id="PF07366">
    <property type="entry name" value="SnoaL"/>
    <property type="match status" value="1"/>
</dbReference>
<gene>
    <name evidence="1" type="ORF">AB0L03_19720</name>
</gene>
<dbReference type="EMBL" id="JBFASG010000019">
    <property type="protein sequence ID" value="MEV4925037.1"/>
    <property type="molecule type" value="Genomic_DNA"/>
</dbReference>
<dbReference type="SUPFAM" id="SSF54427">
    <property type="entry name" value="NTF2-like"/>
    <property type="match status" value="1"/>
</dbReference>
<organism evidence="1 2">
    <name type="scientific">Streptomyces roseoverticillatus</name>
    <dbReference type="NCBI Taxonomy" id="66429"/>
    <lineage>
        <taxon>Bacteria</taxon>
        <taxon>Bacillati</taxon>
        <taxon>Actinomycetota</taxon>
        <taxon>Actinomycetes</taxon>
        <taxon>Kitasatosporales</taxon>
        <taxon>Streptomycetaceae</taxon>
        <taxon>Streptomyces</taxon>
    </lineage>
</organism>
<dbReference type="RefSeq" id="WP_366088867.1">
    <property type="nucleotide sequence ID" value="NZ_JBFASG010000019.1"/>
</dbReference>
<proteinExistence type="predicted"/>
<evidence type="ECO:0000313" key="2">
    <source>
        <dbReference type="Proteomes" id="UP001552479"/>
    </source>
</evidence>
<dbReference type="Gene3D" id="3.10.450.50">
    <property type="match status" value="1"/>
</dbReference>
<dbReference type="Proteomes" id="UP001552479">
    <property type="component" value="Unassembled WGS sequence"/>
</dbReference>
<protein>
    <submittedName>
        <fullName evidence="1">Ester cyclase</fullName>
    </submittedName>
</protein>
<sequence>MDTRRNKQLVGDFFTALNEGRLEELGDYLAADVVDHNKVVHGEPDEPGAAFAAIAVQLEALKPYHATVEELIAEGEKVVARITQSGTSSGAHPRMPVPTGRAFENEAIFIFTVAGGLIQEMRCVSDRLGLFLQLGWDWPTAD</sequence>
<dbReference type="InterPro" id="IPR009959">
    <property type="entry name" value="Cyclase_SnoaL-like"/>
</dbReference>
<reference evidence="1 2" key="1">
    <citation type="submission" date="2024-06" db="EMBL/GenBank/DDBJ databases">
        <title>The Natural Products Discovery Center: Release of the First 8490 Sequenced Strains for Exploring Actinobacteria Biosynthetic Diversity.</title>
        <authorList>
            <person name="Kalkreuter E."/>
            <person name="Kautsar S.A."/>
            <person name="Yang D."/>
            <person name="Bader C.D."/>
            <person name="Teijaro C.N."/>
            <person name="Fluegel L."/>
            <person name="Davis C.M."/>
            <person name="Simpson J.R."/>
            <person name="Lauterbach L."/>
            <person name="Steele A.D."/>
            <person name="Gui C."/>
            <person name="Meng S."/>
            <person name="Li G."/>
            <person name="Viehrig K."/>
            <person name="Ye F."/>
            <person name="Su P."/>
            <person name="Kiefer A.F."/>
            <person name="Nichols A."/>
            <person name="Cepeda A.J."/>
            <person name="Yan W."/>
            <person name="Fan B."/>
            <person name="Jiang Y."/>
            <person name="Adhikari A."/>
            <person name="Zheng C.-J."/>
            <person name="Schuster L."/>
            <person name="Cowan T.M."/>
            <person name="Smanski M.J."/>
            <person name="Chevrette M.G."/>
            <person name="De Carvalho L.P.S."/>
            <person name="Shen B."/>
        </authorList>
    </citation>
    <scope>NUCLEOTIDE SEQUENCE [LARGE SCALE GENOMIC DNA]</scope>
    <source>
        <strain evidence="1 2">NPDC053791</strain>
    </source>
</reference>
<evidence type="ECO:0000313" key="1">
    <source>
        <dbReference type="EMBL" id="MEV4925037.1"/>
    </source>
</evidence>
<accession>A0ABV3IXL0</accession>
<name>A0ABV3IXL0_9ACTN</name>